<evidence type="ECO:0000313" key="3">
    <source>
        <dbReference type="Proteomes" id="UP001359781"/>
    </source>
</evidence>
<organism evidence="2 3">
    <name type="scientific">Corynebacterium mastitidis</name>
    <dbReference type="NCBI Taxonomy" id="161890"/>
    <lineage>
        <taxon>Bacteria</taxon>
        <taxon>Bacillati</taxon>
        <taxon>Actinomycetota</taxon>
        <taxon>Actinomycetes</taxon>
        <taxon>Mycobacteriales</taxon>
        <taxon>Corynebacteriaceae</taxon>
        <taxon>Corynebacterium</taxon>
    </lineage>
</organism>
<dbReference type="Pfam" id="PF03374">
    <property type="entry name" value="ANT"/>
    <property type="match status" value="1"/>
</dbReference>
<evidence type="ECO:0000259" key="1">
    <source>
        <dbReference type="Pfam" id="PF03374"/>
    </source>
</evidence>
<comment type="caution">
    <text evidence="2">The sequence shown here is derived from an EMBL/GenBank/DDBJ whole genome shotgun (WGS) entry which is preliminary data.</text>
</comment>
<dbReference type="RefSeq" id="WP_337891019.1">
    <property type="nucleotide sequence ID" value="NZ_JBAHVI010000012.1"/>
</dbReference>
<name>A0ABU8P106_9CORY</name>
<accession>A0ABU8P106</accession>
<feature type="domain" description="Antirepressor protein C-terminal" evidence="1">
    <location>
        <begin position="2"/>
        <end position="106"/>
    </location>
</feature>
<evidence type="ECO:0000313" key="2">
    <source>
        <dbReference type="EMBL" id="MEJ4100886.1"/>
    </source>
</evidence>
<dbReference type="InterPro" id="IPR005039">
    <property type="entry name" value="Ant_C"/>
</dbReference>
<gene>
    <name evidence="2" type="ORF">V5S96_11040</name>
</gene>
<dbReference type="Proteomes" id="UP001359781">
    <property type="component" value="Unassembled WGS sequence"/>
</dbReference>
<dbReference type="EMBL" id="JBAHVJ010000013">
    <property type="protein sequence ID" value="MEJ4100886.1"/>
    <property type="molecule type" value="Genomic_DNA"/>
</dbReference>
<keyword evidence="3" id="KW-1185">Reference proteome</keyword>
<sequence>MTKPKVLFADAVSTSKTSILVGDLAKILRGNGIQVGANRLFAWLRSHGFLVSRKGTDWNMPTQRAMELELFRVKETTVVHSDGHTSLSKTPKITGKGQEYFISRFLDGRFQIEEVA</sequence>
<protein>
    <submittedName>
        <fullName evidence="2">Phage antirepressor KilAC domain-containing protein</fullName>
    </submittedName>
</protein>
<proteinExistence type="predicted"/>
<reference evidence="2 3" key="1">
    <citation type="submission" date="2024-02" db="EMBL/GenBank/DDBJ databases">
        <title>Whole genome sequencing and characterization of Corynebacterium isolated from the ocular surface of dry eye disease sufferers.</title>
        <authorList>
            <person name="Naqvi M."/>
        </authorList>
    </citation>
    <scope>NUCLEOTIDE SEQUENCE [LARGE SCALE GENOMIC DNA]</scope>
    <source>
        <strain evidence="2 3">PCRF</strain>
    </source>
</reference>